<dbReference type="RefSeq" id="WP_206295436.1">
    <property type="nucleotide sequence ID" value="NZ_CP063458.1"/>
</dbReference>
<dbReference type="Proteomes" id="UP000593765">
    <property type="component" value="Chromosome"/>
</dbReference>
<gene>
    <name evidence="1" type="ORF">IPV69_12425</name>
</gene>
<reference evidence="1 2" key="1">
    <citation type="submission" date="2020-10" db="EMBL/GenBank/DDBJ databases">
        <title>Wide distribution of Phycisphaera-like planctomycetes from WD2101 soil group in peatlands and genome analysis of the first cultivated representative.</title>
        <authorList>
            <person name="Dedysh S.N."/>
            <person name="Beletsky A.V."/>
            <person name="Ivanova A."/>
            <person name="Kulichevskaya I.S."/>
            <person name="Suzina N.E."/>
            <person name="Philippov D.A."/>
            <person name="Rakitin A.L."/>
            <person name="Mardanov A.V."/>
            <person name="Ravin N.V."/>
        </authorList>
    </citation>
    <scope>NUCLEOTIDE SEQUENCE [LARGE SCALE GENOMIC DNA]</scope>
    <source>
        <strain evidence="1 2">M1803</strain>
    </source>
</reference>
<dbReference type="KEGG" id="hbs:IPV69_12425"/>
<proteinExistence type="predicted"/>
<name>A0A7M2X2W0_9BACT</name>
<organism evidence="1 2">
    <name type="scientific">Humisphaera borealis</name>
    <dbReference type="NCBI Taxonomy" id="2807512"/>
    <lineage>
        <taxon>Bacteria</taxon>
        <taxon>Pseudomonadati</taxon>
        <taxon>Planctomycetota</taxon>
        <taxon>Phycisphaerae</taxon>
        <taxon>Tepidisphaerales</taxon>
        <taxon>Tepidisphaeraceae</taxon>
        <taxon>Humisphaera</taxon>
    </lineage>
</organism>
<dbReference type="AlphaFoldDB" id="A0A7M2X2W0"/>
<dbReference type="EMBL" id="CP063458">
    <property type="protein sequence ID" value="QOV92106.1"/>
    <property type="molecule type" value="Genomic_DNA"/>
</dbReference>
<accession>A0A7M2X2W0</accession>
<protein>
    <submittedName>
        <fullName evidence="1">Uncharacterized protein</fullName>
    </submittedName>
</protein>
<keyword evidence="2" id="KW-1185">Reference proteome</keyword>
<sequence length="82" mass="8829">MEWSKRATGIEIGDTVAYSRRFLQSTGQYTGEAPHARGKVTGLSAVAGLVLVEIDWSGADLPARVNAKNLSRVKDGVVLDRD</sequence>
<evidence type="ECO:0000313" key="1">
    <source>
        <dbReference type="EMBL" id="QOV92106.1"/>
    </source>
</evidence>
<evidence type="ECO:0000313" key="2">
    <source>
        <dbReference type="Proteomes" id="UP000593765"/>
    </source>
</evidence>